<evidence type="ECO:0000313" key="2">
    <source>
        <dbReference type="Proteomes" id="UP000753908"/>
    </source>
</evidence>
<proteinExistence type="predicted"/>
<accession>A0A951PRU8</accession>
<comment type="caution">
    <text evidence="1">The sequence shown here is derived from an EMBL/GenBank/DDBJ whole genome shotgun (WGS) entry which is preliminary data.</text>
</comment>
<sequence>MVRSYRVSANRVVPTTQEDKRAWASQMFQRQPALLELPLILVPEPLFGEPEEFIRHSPVVGAALNEWMAKAKEEDLRLSIERPLIPTSEIYIPNTPIGRRFFNIAKAIGEIPSLEIIPTNPNQAYWLKTLHYYWQAKGVLFAYKLLGVIANPIEEQGVLWRYLPETLLLDLDLDTNIDYSHFKLLVTGEPDIRNWAAAQGIPYRFNNPMALFQETQKQSFLLLWRSGPMNSELNWPSNAQQRDNISARIRLLQKNPWLSGTRLRPPYRQMEQDYLDFLKNAGWYGYWLLDLRECFDEEQFEETLISPLFFDYIKALKAAKELYVSQFEWRGGQPYKTRATNKVQRVEGVIDPLGYIHWAWA</sequence>
<dbReference type="AlphaFoldDB" id="A0A951PRU8"/>
<reference evidence="1" key="2">
    <citation type="journal article" date="2022" name="Microbiol. Resour. Announc.">
        <title>Metagenome Sequencing to Explore Phylogenomics of Terrestrial Cyanobacteria.</title>
        <authorList>
            <person name="Ward R.D."/>
            <person name="Stajich J.E."/>
            <person name="Johansen J.R."/>
            <person name="Huntemann M."/>
            <person name="Clum A."/>
            <person name="Foster B."/>
            <person name="Foster B."/>
            <person name="Roux S."/>
            <person name="Palaniappan K."/>
            <person name="Varghese N."/>
            <person name="Mukherjee S."/>
            <person name="Reddy T.B.K."/>
            <person name="Daum C."/>
            <person name="Copeland A."/>
            <person name="Chen I.A."/>
            <person name="Ivanova N.N."/>
            <person name="Kyrpides N.C."/>
            <person name="Shapiro N."/>
            <person name="Eloe-Fadrosh E.A."/>
            <person name="Pietrasiak N."/>
        </authorList>
    </citation>
    <scope>NUCLEOTIDE SEQUENCE</scope>
    <source>
        <strain evidence="1">CPER-KK1</strain>
    </source>
</reference>
<protein>
    <submittedName>
        <fullName evidence="1">Uncharacterized protein</fullName>
    </submittedName>
</protein>
<dbReference type="EMBL" id="JAHHIF010000046">
    <property type="protein sequence ID" value="MBW4547674.1"/>
    <property type="molecule type" value="Genomic_DNA"/>
</dbReference>
<organism evidence="1 2">
    <name type="scientific">Symplocastrum torsivum CPER-KK1</name>
    <dbReference type="NCBI Taxonomy" id="450513"/>
    <lineage>
        <taxon>Bacteria</taxon>
        <taxon>Bacillati</taxon>
        <taxon>Cyanobacteriota</taxon>
        <taxon>Cyanophyceae</taxon>
        <taxon>Oscillatoriophycideae</taxon>
        <taxon>Oscillatoriales</taxon>
        <taxon>Microcoleaceae</taxon>
        <taxon>Symplocastrum</taxon>
    </lineage>
</organism>
<dbReference type="Proteomes" id="UP000753908">
    <property type="component" value="Unassembled WGS sequence"/>
</dbReference>
<reference evidence="1" key="1">
    <citation type="submission" date="2021-05" db="EMBL/GenBank/DDBJ databases">
        <authorList>
            <person name="Pietrasiak N."/>
            <person name="Ward R."/>
            <person name="Stajich J.E."/>
            <person name="Kurbessoian T."/>
        </authorList>
    </citation>
    <scope>NUCLEOTIDE SEQUENCE</scope>
    <source>
        <strain evidence="1">CPER-KK1</strain>
    </source>
</reference>
<name>A0A951PRU8_9CYAN</name>
<gene>
    <name evidence="1" type="ORF">KME25_25015</name>
</gene>
<evidence type="ECO:0000313" key="1">
    <source>
        <dbReference type="EMBL" id="MBW4547674.1"/>
    </source>
</evidence>